<dbReference type="InParanoid" id="A0A165GGD1"/>
<dbReference type="OrthoDB" id="10585278at2759"/>
<protein>
    <submittedName>
        <fullName evidence="1">Uncharacterized protein</fullName>
    </submittedName>
</protein>
<organism evidence="1 2">
    <name type="scientific">Exidia glandulosa HHB12029</name>
    <dbReference type="NCBI Taxonomy" id="1314781"/>
    <lineage>
        <taxon>Eukaryota</taxon>
        <taxon>Fungi</taxon>
        <taxon>Dikarya</taxon>
        <taxon>Basidiomycota</taxon>
        <taxon>Agaricomycotina</taxon>
        <taxon>Agaricomycetes</taxon>
        <taxon>Auriculariales</taxon>
        <taxon>Exidiaceae</taxon>
        <taxon>Exidia</taxon>
    </lineage>
</organism>
<dbReference type="AlphaFoldDB" id="A0A165GGD1"/>
<accession>A0A165GGD1</accession>
<evidence type="ECO:0000313" key="1">
    <source>
        <dbReference type="EMBL" id="KZV90477.1"/>
    </source>
</evidence>
<gene>
    <name evidence="1" type="ORF">EXIGLDRAFT_694657</name>
</gene>
<reference evidence="1 2" key="1">
    <citation type="journal article" date="2016" name="Mol. Biol. Evol.">
        <title>Comparative Genomics of Early-Diverging Mushroom-Forming Fungi Provides Insights into the Origins of Lignocellulose Decay Capabilities.</title>
        <authorList>
            <person name="Nagy L.G."/>
            <person name="Riley R."/>
            <person name="Tritt A."/>
            <person name="Adam C."/>
            <person name="Daum C."/>
            <person name="Floudas D."/>
            <person name="Sun H."/>
            <person name="Yadav J.S."/>
            <person name="Pangilinan J."/>
            <person name="Larsson K.H."/>
            <person name="Matsuura K."/>
            <person name="Barry K."/>
            <person name="Labutti K."/>
            <person name="Kuo R."/>
            <person name="Ohm R.A."/>
            <person name="Bhattacharya S.S."/>
            <person name="Shirouzu T."/>
            <person name="Yoshinaga Y."/>
            <person name="Martin F.M."/>
            <person name="Grigoriev I.V."/>
            <person name="Hibbett D.S."/>
        </authorList>
    </citation>
    <scope>NUCLEOTIDE SEQUENCE [LARGE SCALE GENOMIC DNA]</scope>
    <source>
        <strain evidence="1 2">HHB12029</strain>
    </source>
</reference>
<dbReference type="EMBL" id="KV426048">
    <property type="protein sequence ID" value="KZV90477.1"/>
    <property type="molecule type" value="Genomic_DNA"/>
</dbReference>
<sequence length="139" mass="15585">MALAEIMNTFPRVSFDNARLWLAYMEHASSTGVPVDSYIMDSFRHTDWWNALHGGNAHDIVISVRKTGKENETGTPNIPTLLAQLISPFARLSKVLAHSVDRVRMIRIGPIEQVTAAGMDILPKAFRTVVPELPWTQFL</sequence>
<keyword evidence="2" id="KW-1185">Reference proteome</keyword>
<proteinExistence type="predicted"/>
<evidence type="ECO:0000313" key="2">
    <source>
        <dbReference type="Proteomes" id="UP000077266"/>
    </source>
</evidence>
<dbReference type="Proteomes" id="UP000077266">
    <property type="component" value="Unassembled WGS sequence"/>
</dbReference>
<name>A0A165GGD1_EXIGL</name>